<dbReference type="OrthoDB" id="8063652at2759"/>
<evidence type="ECO:0000313" key="2">
    <source>
        <dbReference type="EMBL" id="CAD7003560.1"/>
    </source>
</evidence>
<gene>
    <name evidence="2" type="ORF">CCAP1982_LOCUS12009</name>
</gene>
<dbReference type="AlphaFoldDB" id="A0A811UXB3"/>
<dbReference type="Proteomes" id="UP000606786">
    <property type="component" value="Unassembled WGS sequence"/>
</dbReference>
<dbReference type="EMBL" id="CAJHJT010000034">
    <property type="protein sequence ID" value="CAD7003560.1"/>
    <property type="molecule type" value="Genomic_DNA"/>
</dbReference>
<protein>
    <submittedName>
        <fullName evidence="2">(Mediterranean fruit fly) hypothetical protein</fullName>
    </submittedName>
</protein>
<evidence type="ECO:0000256" key="1">
    <source>
        <dbReference type="SAM" id="MobiDB-lite"/>
    </source>
</evidence>
<accession>A0A811UXB3</accession>
<feature type="compositionally biased region" description="Pro residues" evidence="1">
    <location>
        <begin position="83"/>
        <end position="92"/>
    </location>
</feature>
<sequence>MLLSFMVKPALHLIFDVKKRVDVIKRKKWREKKRREKWRYGRRPITIHKHYYKNVVAPRPHKPHPPPHISHHPPPYIVHDPPPHLSPHPPPSWPAWLGSDKIDFKPKPQLQSAKPKLSYRHEQRKHFKPPNLRHNPLLPEVADEIEDWPYGPKLQFKPSRTTLPMHFGSTSLKSPQPSVSAEYEDAPFL</sequence>
<keyword evidence="3" id="KW-1185">Reference proteome</keyword>
<feature type="compositionally biased region" description="Basic residues" evidence="1">
    <location>
        <begin position="59"/>
        <end position="71"/>
    </location>
</feature>
<evidence type="ECO:0000313" key="3">
    <source>
        <dbReference type="Proteomes" id="UP000606786"/>
    </source>
</evidence>
<reference evidence="2" key="1">
    <citation type="submission" date="2020-11" db="EMBL/GenBank/DDBJ databases">
        <authorList>
            <person name="Whitehead M."/>
        </authorList>
    </citation>
    <scope>NUCLEOTIDE SEQUENCE</scope>
    <source>
        <strain evidence="2">EGII</strain>
    </source>
</reference>
<feature type="region of interest" description="Disordered" evidence="1">
    <location>
        <begin position="57"/>
        <end position="92"/>
    </location>
</feature>
<feature type="region of interest" description="Disordered" evidence="1">
    <location>
        <begin position="159"/>
        <end position="189"/>
    </location>
</feature>
<name>A0A811UXB3_CERCA</name>
<organism evidence="2 3">
    <name type="scientific">Ceratitis capitata</name>
    <name type="common">Mediterranean fruit fly</name>
    <name type="synonym">Tephritis capitata</name>
    <dbReference type="NCBI Taxonomy" id="7213"/>
    <lineage>
        <taxon>Eukaryota</taxon>
        <taxon>Metazoa</taxon>
        <taxon>Ecdysozoa</taxon>
        <taxon>Arthropoda</taxon>
        <taxon>Hexapoda</taxon>
        <taxon>Insecta</taxon>
        <taxon>Pterygota</taxon>
        <taxon>Neoptera</taxon>
        <taxon>Endopterygota</taxon>
        <taxon>Diptera</taxon>
        <taxon>Brachycera</taxon>
        <taxon>Muscomorpha</taxon>
        <taxon>Tephritoidea</taxon>
        <taxon>Tephritidae</taxon>
        <taxon>Ceratitis</taxon>
        <taxon>Ceratitis</taxon>
    </lineage>
</organism>
<feature type="compositionally biased region" description="Polar residues" evidence="1">
    <location>
        <begin position="159"/>
        <end position="179"/>
    </location>
</feature>
<proteinExistence type="predicted"/>
<comment type="caution">
    <text evidence="2">The sequence shown here is derived from an EMBL/GenBank/DDBJ whole genome shotgun (WGS) entry which is preliminary data.</text>
</comment>
<feature type="region of interest" description="Disordered" evidence="1">
    <location>
        <begin position="104"/>
        <end position="136"/>
    </location>
</feature>